<evidence type="ECO:0000313" key="2">
    <source>
        <dbReference type="Proteomes" id="UP001154282"/>
    </source>
</evidence>
<proteinExistence type="predicted"/>
<protein>
    <submittedName>
        <fullName evidence="1">Uncharacterized protein</fullName>
    </submittedName>
</protein>
<dbReference type="EMBL" id="CAMGYJ010000004">
    <property type="protein sequence ID" value="CAI0406746.1"/>
    <property type="molecule type" value="Genomic_DNA"/>
</dbReference>
<comment type="caution">
    <text evidence="1">The sequence shown here is derived from an EMBL/GenBank/DDBJ whole genome shotgun (WGS) entry which is preliminary data.</text>
</comment>
<organism evidence="1 2">
    <name type="scientific">Linum tenue</name>
    <dbReference type="NCBI Taxonomy" id="586396"/>
    <lineage>
        <taxon>Eukaryota</taxon>
        <taxon>Viridiplantae</taxon>
        <taxon>Streptophyta</taxon>
        <taxon>Embryophyta</taxon>
        <taxon>Tracheophyta</taxon>
        <taxon>Spermatophyta</taxon>
        <taxon>Magnoliopsida</taxon>
        <taxon>eudicotyledons</taxon>
        <taxon>Gunneridae</taxon>
        <taxon>Pentapetalae</taxon>
        <taxon>rosids</taxon>
        <taxon>fabids</taxon>
        <taxon>Malpighiales</taxon>
        <taxon>Linaceae</taxon>
        <taxon>Linum</taxon>
    </lineage>
</organism>
<dbReference type="Proteomes" id="UP001154282">
    <property type="component" value="Unassembled WGS sequence"/>
</dbReference>
<keyword evidence="2" id="KW-1185">Reference proteome</keyword>
<accession>A0AAV0J9Z3</accession>
<evidence type="ECO:0000313" key="1">
    <source>
        <dbReference type="EMBL" id="CAI0406746.1"/>
    </source>
</evidence>
<name>A0AAV0J9Z3_9ROSI</name>
<reference evidence="1" key="1">
    <citation type="submission" date="2022-08" db="EMBL/GenBank/DDBJ databases">
        <authorList>
            <person name="Gutierrez-Valencia J."/>
        </authorList>
    </citation>
    <scope>NUCLEOTIDE SEQUENCE</scope>
</reference>
<dbReference type="AlphaFoldDB" id="A0AAV0J9Z3"/>
<sequence length="81" mass="9063">MTEKETRYSVGLSSVINGVVHIPTELGYHSSNDDDGAVEEEEESGKPFRYRAFDHFGLLQFIRSGEAKNYDSAIQDYCGVV</sequence>
<gene>
    <name evidence="1" type="ORF">LITE_LOCUS13337</name>
</gene>